<dbReference type="Proteomes" id="UP000248333">
    <property type="component" value="Unassembled WGS sequence"/>
</dbReference>
<evidence type="ECO:0000313" key="1">
    <source>
        <dbReference type="EMBL" id="PYC65511.1"/>
    </source>
</evidence>
<proteinExistence type="predicted"/>
<name>A0A318NBQ3_9ACTN</name>
<dbReference type="OrthoDB" id="3398586at2"/>
<sequence>MPAEQLPAGAVGTVVHIFSSPSTAYEVEFADADGRTVAMVTLRADQVIHHDG</sequence>
<organism evidence="1 2">
    <name type="scientific">Micromonospora arborensis</name>
    <dbReference type="NCBI Taxonomy" id="2116518"/>
    <lineage>
        <taxon>Bacteria</taxon>
        <taxon>Bacillati</taxon>
        <taxon>Actinomycetota</taxon>
        <taxon>Actinomycetes</taxon>
        <taxon>Micromonosporales</taxon>
        <taxon>Micromonosporaceae</taxon>
        <taxon>Micromonospora</taxon>
    </lineage>
</organism>
<comment type="caution">
    <text evidence="1">The sequence shown here is derived from an EMBL/GenBank/DDBJ whole genome shotgun (WGS) entry which is preliminary data.</text>
</comment>
<dbReference type="Pfam" id="PF16277">
    <property type="entry name" value="DUF4926"/>
    <property type="match status" value="1"/>
</dbReference>
<dbReference type="InterPro" id="IPR032568">
    <property type="entry name" value="DUF4926"/>
</dbReference>
<protein>
    <submittedName>
        <fullName evidence="1">DUF4926 domain-containing protein</fullName>
    </submittedName>
</protein>
<dbReference type="EMBL" id="PYBV01000045">
    <property type="protein sequence ID" value="PYC65511.1"/>
    <property type="molecule type" value="Genomic_DNA"/>
</dbReference>
<keyword evidence="2" id="KW-1185">Reference proteome</keyword>
<accession>A0A318NBQ3</accession>
<evidence type="ECO:0000313" key="2">
    <source>
        <dbReference type="Proteomes" id="UP000248333"/>
    </source>
</evidence>
<dbReference type="AlphaFoldDB" id="A0A318NBQ3"/>
<reference evidence="1 2" key="1">
    <citation type="submission" date="2018-03" db="EMBL/GenBank/DDBJ databases">
        <title>Bioinformatic expansion and discovery of thiopeptide antibiotics.</title>
        <authorList>
            <person name="Schwalen C.J."/>
            <person name="Hudson G.A."/>
            <person name="Mitchell D.A."/>
        </authorList>
    </citation>
    <scope>NUCLEOTIDE SEQUENCE [LARGE SCALE GENOMIC DNA]</scope>
    <source>
        <strain evidence="1 2">NRRL 8041</strain>
    </source>
</reference>
<gene>
    <name evidence="1" type="ORF">C7C45_28550</name>
</gene>